<dbReference type="EMBL" id="BT145936">
    <property type="protein sequence ID" value="AFK45730.1"/>
    <property type="molecule type" value="mRNA"/>
</dbReference>
<evidence type="ECO:0000256" key="3">
    <source>
        <dbReference type="ARBA" id="ARBA00023163"/>
    </source>
</evidence>
<evidence type="ECO:0000313" key="5">
    <source>
        <dbReference type="EMBL" id="AFK45730.1"/>
    </source>
</evidence>
<dbReference type="PANTHER" id="PTHR43952:SF45">
    <property type="entry name" value="PROTEIN RADIALIS-LIKE 4"/>
    <property type="match status" value="1"/>
</dbReference>
<accession>I3SZN8</accession>
<evidence type="ECO:0008006" key="6">
    <source>
        <dbReference type="Google" id="ProtNLM"/>
    </source>
</evidence>
<dbReference type="PANTHER" id="PTHR43952">
    <property type="entry name" value="MYB FAMILY TRANSCRIPTION FACTOR-RELATED"/>
    <property type="match status" value="1"/>
</dbReference>
<keyword evidence="4" id="KW-0539">Nucleus</keyword>
<evidence type="ECO:0000256" key="4">
    <source>
        <dbReference type="ARBA" id="ARBA00023242"/>
    </source>
</evidence>
<protein>
    <recommendedName>
        <fullName evidence="6">Myb-like domain-containing protein</fullName>
    </recommendedName>
</protein>
<evidence type="ECO:0000256" key="2">
    <source>
        <dbReference type="ARBA" id="ARBA00023015"/>
    </source>
</evidence>
<dbReference type="GO" id="GO:0003700">
    <property type="term" value="F:DNA-binding transcription factor activity"/>
    <property type="evidence" value="ECO:0007669"/>
    <property type="project" value="InterPro"/>
</dbReference>
<dbReference type="SUPFAM" id="SSF46689">
    <property type="entry name" value="Homeodomain-like"/>
    <property type="match status" value="1"/>
</dbReference>
<keyword evidence="3" id="KW-0804">Transcription</keyword>
<keyword evidence="2" id="KW-0805">Transcription regulation</keyword>
<sequence length="105" mass="11834">MSEAQASEMDVFHKGICEWSWKENKVFELALAMVDENHPQRWEVVAALLGGKKSAGEIQKHYVILLEDLELIESGKLDQQLGEARPCLLVEGIKSLCFSVDETNM</sequence>
<dbReference type="InterPro" id="IPR009057">
    <property type="entry name" value="Homeodomain-like_sf"/>
</dbReference>
<dbReference type="FunFam" id="1.10.10.60:FF:000154">
    <property type="entry name" value="Transcription factor SRM1"/>
    <property type="match status" value="1"/>
</dbReference>
<dbReference type="GO" id="GO:0005634">
    <property type="term" value="C:nucleus"/>
    <property type="evidence" value="ECO:0007669"/>
    <property type="project" value="UniProtKB-SubCell"/>
</dbReference>
<evidence type="ECO:0000256" key="1">
    <source>
        <dbReference type="ARBA" id="ARBA00004123"/>
    </source>
</evidence>
<dbReference type="AlphaFoldDB" id="I3SZN8"/>
<name>I3SZN8_LOTJA</name>
<proteinExistence type="evidence at transcript level"/>
<comment type="subcellular location">
    <subcellularLocation>
        <location evidence="1">Nucleus</location>
    </subcellularLocation>
</comment>
<dbReference type="InterPro" id="IPR044636">
    <property type="entry name" value="RADIALIS-like"/>
</dbReference>
<organism evidence="5">
    <name type="scientific">Lotus japonicus</name>
    <name type="common">Lotus corniculatus var. japonicus</name>
    <dbReference type="NCBI Taxonomy" id="34305"/>
    <lineage>
        <taxon>Eukaryota</taxon>
        <taxon>Viridiplantae</taxon>
        <taxon>Streptophyta</taxon>
        <taxon>Embryophyta</taxon>
        <taxon>Tracheophyta</taxon>
        <taxon>Spermatophyta</taxon>
        <taxon>Magnoliopsida</taxon>
        <taxon>eudicotyledons</taxon>
        <taxon>Gunneridae</taxon>
        <taxon>Pentapetalae</taxon>
        <taxon>rosids</taxon>
        <taxon>fabids</taxon>
        <taxon>Fabales</taxon>
        <taxon>Fabaceae</taxon>
        <taxon>Papilionoideae</taxon>
        <taxon>50 kb inversion clade</taxon>
        <taxon>NPAAA clade</taxon>
        <taxon>Hologalegina</taxon>
        <taxon>robinioid clade</taxon>
        <taxon>Loteae</taxon>
        <taxon>Lotus</taxon>
    </lineage>
</organism>
<dbReference type="Gene3D" id="1.10.10.60">
    <property type="entry name" value="Homeodomain-like"/>
    <property type="match status" value="1"/>
</dbReference>
<reference evidence="5" key="1">
    <citation type="submission" date="2012-05" db="EMBL/GenBank/DDBJ databases">
        <authorList>
            <person name="Krishnakumar V."/>
            <person name="Cheung F."/>
            <person name="Xiao Y."/>
            <person name="Chan A."/>
            <person name="Moskal W.A."/>
            <person name="Town C.D."/>
        </authorList>
    </citation>
    <scope>NUCLEOTIDE SEQUENCE</scope>
</reference>